<keyword evidence="1" id="KW-1133">Transmembrane helix</keyword>
<dbReference type="Proteomes" id="UP001057296">
    <property type="component" value="Chromosome"/>
</dbReference>
<feature type="transmembrane region" description="Helical" evidence="1">
    <location>
        <begin position="7"/>
        <end position="26"/>
    </location>
</feature>
<name>A0A9X9HTK4_NEISU</name>
<gene>
    <name evidence="2" type="ORF">KCG54_10815</name>
    <name evidence="3" type="ORF">KCG56_01895</name>
</gene>
<dbReference type="RefSeq" id="WP_128582986.1">
    <property type="nucleotide sequence ID" value="NZ_CAUJRL010000021.1"/>
</dbReference>
<dbReference type="EMBL" id="CP073115">
    <property type="protein sequence ID" value="UTG69630.1"/>
    <property type="molecule type" value="Genomic_DNA"/>
</dbReference>
<reference evidence="2" key="1">
    <citation type="submission" date="2021-04" db="EMBL/GenBank/DDBJ databases">
        <title>Characterizing Neisseria spp. as novel respiratory pathobionts in bronchiectasis.</title>
        <authorList>
            <person name="Li L."/>
            <person name="Mac Aogain M."/>
            <person name="Xu T."/>
            <person name="Jaggi T.K."/>
            <person name="Chan L.Y."/>
            <person name="Keir H.R."/>
            <person name="Dicker A.J."/>
            <person name="Qu J."/>
            <person name="Liu Y."/>
            <person name="Chen H.S."/>
            <person name="Koh M.S."/>
            <person name="Ong T.H."/>
            <person name="Lim A.Y.H."/>
            <person name="Abisheganaden J."/>
            <person name="Low T.B."/>
            <person name="Oliver B.G."/>
            <person name="Tan N.S."/>
            <person name="Fang M."/>
            <person name="Chalmers J.D."/>
            <person name="Chotirmall S.H."/>
        </authorList>
    </citation>
    <scope>NUCLEOTIDE SEQUENCE</scope>
    <source>
        <strain evidence="3">TT0073</strain>
        <strain evidence="2">TT0077</strain>
    </source>
</reference>
<keyword evidence="1" id="KW-0812">Transmembrane</keyword>
<evidence type="ECO:0000313" key="4">
    <source>
        <dbReference type="Proteomes" id="UP001057296"/>
    </source>
</evidence>
<dbReference type="Proteomes" id="UP001057305">
    <property type="component" value="Chromosome"/>
</dbReference>
<organism evidence="2 4">
    <name type="scientific">Neisseria subflava</name>
    <dbReference type="NCBI Taxonomy" id="28449"/>
    <lineage>
        <taxon>Bacteria</taxon>
        <taxon>Pseudomonadati</taxon>
        <taxon>Pseudomonadota</taxon>
        <taxon>Betaproteobacteria</taxon>
        <taxon>Neisseriales</taxon>
        <taxon>Neisseriaceae</taxon>
        <taxon>Neisseria</taxon>
    </lineage>
</organism>
<evidence type="ECO:0000313" key="3">
    <source>
        <dbReference type="EMBL" id="UTG72252.1"/>
    </source>
</evidence>
<dbReference type="EMBL" id="CP073116">
    <property type="protein sequence ID" value="UTG72252.1"/>
    <property type="molecule type" value="Genomic_DNA"/>
</dbReference>
<protein>
    <submittedName>
        <fullName evidence="2">Uncharacterized protein</fullName>
    </submittedName>
</protein>
<evidence type="ECO:0000256" key="1">
    <source>
        <dbReference type="SAM" id="Phobius"/>
    </source>
</evidence>
<accession>A0A9X9HTK4</accession>
<evidence type="ECO:0000313" key="2">
    <source>
        <dbReference type="EMBL" id="UTG69630.1"/>
    </source>
</evidence>
<sequence length="63" mass="7162">MTFVTKMLWWMLLLSVGTLMFIGMFGNLMESSLARLAGLCIGLSIFGLFFKLLDRPVPVRFDD</sequence>
<feature type="transmembrane region" description="Helical" evidence="1">
    <location>
        <begin position="32"/>
        <end position="53"/>
    </location>
</feature>
<proteinExistence type="predicted"/>
<dbReference type="AlphaFoldDB" id="A0A9X9HTK4"/>
<keyword evidence="1" id="KW-0472">Membrane</keyword>